<reference evidence="2 3" key="1">
    <citation type="journal article" date="2016" name="Biochim. Biophys. Acta">
        <title>Characterization of red-shifted phycobilisomes isolated from the chlorophyll f-containing cyanobacterium Halomicronema hongdechloris.</title>
        <authorList>
            <person name="Li Y."/>
            <person name="Lin Y."/>
            <person name="Garvey C.J."/>
            <person name="Birch D."/>
            <person name="Corkery R.W."/>
            <person name="Loughlin P.C."/>
            <person name="Scheer H."/>
            <person name="Willows R.D."/>
            <person name="Chen M."/>
        </authorList>
    </citation>
    <scope>NUCLEOTIDE SEQUENCE [LARGE SCALE GENOMIC DNA]</scope>
    <source>
        <strain evidence="2 3">C2206</strain>
    </source>
</reference>
<dbReference type="EMBL" id="CP021983">
    <property type="protein sequence ID" value="ASC69316.1"/>
    <property type="molecule type" value="Genomic_DNA"/>
</dbReference>
<gene>
    <name evidence="2" type="ORF">XM38_002430</name>
</gene>
<feature type="region of interest" description="Disordered" evidence="1">
    <location>
        <begin position="1"/>
        <end position="20"/>
    </location>
</feature>
<evidence type="ECO:0000313" key="3">
    <source>
        <dbReference type="Proteomes" id="UP000191901"/>
    </source>
</evidence>
<dbReference type="KEGG" id="hhg:XM38_002430"/>
<protein>
    <submittedName>
        <fullName evidence="2">Uncharacterized protein</fullName>
    </submittedName>
</protein>
<organism evidence="2 3">
    <name type="scientific">Halomicronema hongdechloris C2206</name>
    <dbReference type="NCBI Taxonomy" id="1641165"/>
    <lineage>
        <taxon>Bacteria</taxon>
        <taxon>Bacillati</taxon>
        <taxon>Cyanobacteriota</taxon>
        <taxon>Cyanophyceae</taxon>
        <taxon>Nodosilineales</taxon>
        <taxon>Nodosilineaceae</taxon>
        <taxon>Halomicronema</taxon>
    </lineage>
</organism>
<proteinExistence type="predicted"/>
<evidence type="ECO:0000313" key="2">
    <source>
        <dbReference type="EMBL" id="ASC69316.1"/>
    </source>
</evidence>
<accession>A0A1Z3HGC1</accession>
<dbReference type="Proteomes" id="UP000191901">
    <property type="component" value="Chromosome"/>
</dbReference>
<evidence type="ECO:0000256" key="1">
    <source>
        <dbReference type="SAM" id="MobiDB-lite"/>
    </source>
</evidence>
<sequence length="86" mass="9558">MPPAESTAAGTKPSRRQLTVVQGGGFPNSLDLHRLGTKPSGLWYLLGHIRPVDDVFWYQGVNGPMDPFPMTTRCWSLKLAESWEMA</sequence>
<name>A0A1Z3HGC1_9CYAN</name>
<dbReference type="AlphaFoldDB" id="A0A1Z3HGC1"/>
<keyword evidence="3" id="KW-1185">Reference proteome</keyword>